<comment type="similarity">
    <text evidence="3">Belongs to the PTPS family. QueD subfamily.</text>
</comment>
<evidence type="ECO:0000256" key="8">
    <source>
        <dbReference type="ARBA" id="ARBA00023239"/>
    </source>
</evidence>
<dbReference type="KEGG" id="tcd:AAIA72_05580"/>
<organism evidence="11">
    <name type="scientific">Thermohahella caldifontis</name>
    <dbReference type="NCBI Taxonomy" id="3142973"/>
    <lineage>
        <taxon>Bacteria</taxon>
        <taxon>Pseudomonadati</taxon>
        <taxon>Pseudomonadota</taxon>
        <taxon>Gammaproteobacteria</taxon>
        <taxon>Oceanospirillales</taxon>
        <taxon>Hahellaceae</taxon>
        <taxon>Thermohahella</taxon>
    </lineage>
</organism>
<keyword evidence="7" id="KW-0862">Zinc</keyword>
<dbReference type="InterPro" id="IPR038418">
    <property type="entry name" value="6-PTP_synth/QueD_sf"/>
</dbReference>
<evidence type="ECO:0000256" key="9">
    <source>
        <dbReference type="ARBA" id="ARBA00031449"/>
    </source>
</evidence>
<comment type="pathway">
    <text evidence="2">Purine metabolism; 7-cyano-7-deazaguanine biosynthesis.</text>
</comment>
<dbReference type="RefSeq" id="WP_369602433.1">
    <property type="nucleotide sequence ID" value="NZ_CP154858.1"/>
</dbReference>
<dbReference type="SUPFAM" id="SSF55620">
    <property type="entry name" value="Tetrahydrobiopterin biosynthesis enzymes-like"/>
    <property type="match status" value="2"/>
</dbReference>
<keyword evidence="8" id="KW-0456">Lyase</keyword>
<evidence type="ECO:0000256" key="5">
    <source>
        <dbReference type="ARBA" id="ARBA00018141"/>
    </source>
</evidence>
<evidence type="ECO:0000256" key="7">
    <source>
        <dbReference type="ARBA" id="ARBA00022833"/>
    </source>
</evidence>
<evidence type="ECO:0000256" key="1">
    <source>
        <dbReference type="ARBA" id="ARBA00001947"/>
    </source>
</evidence>
<evidence type="ECO:0000256" key="2">
    <source>
        <dbReference type="ARBA" id="ARBA00005061"/>
    </source>
</evidence>
<evidence type="ECO:0000256" key="3">
    <source>
        <dbReference type="ARBA" id="ARBA00008900"/>
    </source>
</evidence>
<dbReference type="PANTHER" id="PTHR12589:SF7">
    <property type="entry name" value="6-PYRUVOYL TETRAHYDROBIOPTERIN SYNTHASE"/>
    <property type="match status" value="1"/>
</dbReference>
<dbReference type="Gene3D" id="3.30.479.10">
    <property type="entry name" value="6-pyruvoyl tetrahydropterin synthase/QueD"/>
    <property type="match status" value="2"/>
</dbReference>
<dbReference type="AlphaFoldDB" id="A0AB39UZW2"/>
<evidence type="ECO:0000313" key="11">
    <source>
        <dbReference type="EMBL" id="XDT73442.1"/>
    </source>
</evidence>
<dbReference type="GO" id="GO:0070497">
    <property type="term" value="F:6-carboxytetrahydropterin synthase activity"/>
    <property type="evidence" value="ECO:0007669"/>
    <property type="project" value="UniProtKB-EC"/>
</dbReference>
<proteinExistence type="inferred from homology"/>
<evidence type="ECO:0000256" key="10">
    <source>
        <dbReference type="ARBA" id="ARBA00048807"/>
    </source>
</evidence>
<protein>
    <recommendedName>
        <fullName evidence="5">6-carboxy-5,6,7,8-tetrahydropterin synthase</fullName>
        <ecNumber evidence="4">4.1.2.50</ecNumber>
    </recommendedName>
    <alternativeName>
        <fullName evidence="9">Queuosine biosynthesis protein QueD</fullName>
    </alternativeName>
</protein>
<comment type="cofactor">
    <cofactor evidence="1">
        <name>Zn(2+)</name>
        <dbReference type="ChEBI" id="CHEBI:29105"/>
    </cofactor>
</comment>
<evidence type="ECO:0000256" key="6">
    <source>
        <dbReference type="ARBA" id="ARBA00022723"/>
    </source>
</evidence>
<gene>
    <name evidence="11" type="ORF">AAIA72_05580</name>
</gene>
<reference evidence="11" key="1">
    <citation type="submission" date="2024-05" db="EMBL/GenBank/DDBJ databases">
        <title>Genome sequencing of novel strain.</title>
        <authorList>
            <person name="Ganbat D."/>
            <person name="Ganbat S."/>
            <person name="Lee S.-J."/>
        </authorList>
    </citation>
    <scope>NUCLEOTIDE SEQUENCE</scope>
    <source>
        <strain evidence="11">SMD15-11</strain>
    </source>
</reference>
<evidence type="ECO:0000256" key="4">
    <source>
        <dbReference type="ARBA" id="ARBA00012982"/>
    </source>
</evidence>
<dbReference type="EMBL" id="CP154858">
    <property type="protein sequence ID" value="XDT73442.1"/>
    <property type="molecule type" value="Genomic_DNA"/>
</dbReference>
<dbReference type="EC" id="4.1.2.50" evidence="4"/>
<dbReference type="GO" id="GO:0046872">
    <property type="term" value="F:metal ion binding"/>
    <property type="evidence" value="ECO:0007669"/>
    <property type="project" value="UniProtKB-KW"/>
</dbReference>
<name>A0AB39UZW2_9GAMM</name>
<dbReference type="InterPro" id="IPR007115">
    <property type="entry name" value="6-PTP_synth/QueD"/>
</dbReference>
<keyword evidence="6" id="KW-0479">Metal-binding</keyword>
<accession>A0AB39UZW2</accession>
<dbReference type="Pfam" id="PF01242">
    <property type="entry name" value="PTPS"/>
    <property type="match status" value="2"/>
</dbReference>
<comment type="catalytic activity">
    <reaction evidence="10">
        <text>7,8-dihydroneopterin 3'-triphosphate + H2O = 6-carboxy-5,6,7,8-tetrahydropterin + triphosphate + acetaldehyde + 2 H(+)</text>
        <dbReference type="Rhea" id="RHEA:27966"/>
        <dbReference type="ChEBI" id="CHEBI:15343"/>
        <dbReference type="ChEBI" id="CHEBI:15377"/>
        <dbReference type="ChEBI" id="CHEBI:15378"/>
        <dbReference type="ChEBI" id="CHEBI:18036"/>
        <dbReference type="ChEBI" id="CHEBI:58462"/>
        <dbReference type="ChEBI" id="CHEBI:61032"/>
        <dbReference type="EC" id="4.1.2.50"/>
    </reaction>
</comment>
<dbReference type="PANTHER" id="PTHR12589">
    <property type="entry name" value="PYRUVOYL TETRAHYDROBIOPTERIN SYNTHASE"/>
    <property type="match status" value="1"/>
</dbReference>
<sequence length="283" mass="32239">MNCLFVRHLTNLDFTYLDSERGLVGETWIVDLELTGELDAQGMVFDFGQVKKVIRQAVEGTLDHRLVVPEAMQGLEWSEHSGRVHLSAHSPRGFLAALELPVQAVVRVPGERLDRTALEHWIAAQIRPVLPENARDLRLRLYPEPIQGASYHYSHGLRKHQGPCQRIAHGHRSRIEIEINGQRSQLLEYQWAKRWKDIYLVSRDDIAGRIENAGITCLDIRYTAQEGDYRLILPATRAYVLPTDTTVELIADHIADTLHTQHPDARIRVRAYEGVNKGAIAER</sequence>